<dbReference type="EnsemblMetazoa" id="Aqu2.1.39645_001">
    <property type="protein sequence ID" value="Aqu2.1.39645_001"/>
    <property type="gene ID" value="Aqu2.1.39645"/>
</dbReference>
<feature type="transmembrane region" description="Helical" evidence="7">
    <location>
        <begin position="91"/>
        <end position="119"/>
    </location>
</feature>
<dbReference type="GO" id="GO:0050479">
    <property type="term" value="F:glyceryl-ether monooxygenase activity"/>
    <property type="evidence" value="ECO:0007669"/>
    <property type="project" value="TreeGrafter"/>
</dbReference>
<keyword evidence="5" id="KW-0443">Lipid metabolism</keyword>
<evidence type="ECO:0000256" key="6">
    <source>
        <dbReference type="ARBA" id="ARBA00023136"/>
    </source>
</evidence>
<feature type="transmembrane region" description="Helical" evidence="7">
    <location>
        <begin position="382"/>
        <end position="402"/>
    </location>
</feature>
<dbReference type="InParanoid" id="A0A1X7VH63"/>
<dbReference type="OrthoDB" id="6354873at2759"/>
<dbReference type="PANTHER" id="PTHR21624">
    <property type="entry name" value="STEROL DESATURASE-RELATED PROTEIN"/>
    <property type="match status" value="1"/>
</dbReference>
<dbReference type="Pfam" id="PF04116">
    <property type="entry name" value="FA_hydroxylase"/>
    <property type="match status" value="1"/>
</dbReference>
<dbReference type="KEGG" id="aqu:100640784"/>
<sequence>MGVAQHQQNKIIYDKMNFTTLSSWSLSPNSSLIPPLALFYLVPPHVSSFQTLDKAPDYVTDVTPYFFILILLEMITRWVQGLPRLHLNDSIGSLSAGMFMLMLNLVLFQSIELVGYVWVYNNYRLFSLPWDSPLTWWIALLGVDLAYYWFHRMAHEVNLFWSAHQAHHSSEEYNLTTALRQSSFQRFGSAWFYLPLALFMPPTHYLVHKEFNLLYQFWIHTECIGTLGPLEYVLNTPSHHRVHHGRNRYCIDKNYAGVLIIWDRMFGTFEKERDTKIHYGLVHNLKSFNPVWVQVHHYVYLVKKLFSAKSFSECVHILFKGPGWSPGKPRLGEPHEIPEIPHDTTKYNPPVPLWVTVYHFYNFAVLLVASYLLGLIKSELPYVVALCAVLYFLYSLTCIGLIHDHHPLGPFCEIMKLLILISCDAYFGFYLSESLLIQGMRVFAMFSLIVWLRVLFKQVKGKRD</sequence>
<evidence type="ECO:0000313" key="9">
    <source>
        <dbReference type="EnsemblMetazoa" id="Aqu2.1.39645_001"/>
    </source>
</evidence>
<dbReference type="Proteomes" id="UP000007879">
    <property type="component" value="Unassembled WGS sequence"/>
</dbReference>
<reference evidence="10" key="1">
    <citation type="journal article" date="2010" name="Nature">
        <title>The Amphimedon queenslandica genome and the evolution of animal complexity.</title>
        <authorList>
            <person name="Srivastava M."/>
            <person name="Simakov O."/>
            <person name="Chapman J."/>
            <person name="Fahey B."/>
            <person name="Gauthier M.E."/>
            <person name="Mitros T."/>
            <person name="Richards G.S."/>
            <person name="Conaco C."/>
            <person name="Dacre M."/>
            <person name="Hellsten U."/>
            <person name="Larroux C."/>
            <person name="Putnam N.H."/>
            <person name="Stanke M."/>
            <person name="Adamska M."/>
            <person name="Darling A."/>
            <person name="Degnan S.M."/>
            <person name="Oakley T.H."/>
            <person name="Plachetzki D.C."/>
            <person name="Zhai Y."/>
            <person name="Adamski M."/>
            <person name="Calcino A."/>
            <person name="Cummins S.F."/>
            <person name="Goodstein D.M."/>
            <person name="Harris C."/>
            <person name="Jackson D.J."/>
            <person name="Leys S.P."/>
            <person name="Shu S."/>
            <person name="Woodcroft B.J."/>
            <person name="Vervoort M."/>
            <person name="Kosik K.S."/>
            <person name="Manning G."/>
            <person name="Degnan B.M."/>
            <person name="Rokhsar D.S."/>
        </authorList>
    </citation>
    <scope>NUCLEOTIDE SEQUENCE [LARGE SCALE GENOMIC DNA]</scope>
</reference>
<comment type="subcellular location">
    <subcellularLocation>
        <location evidence="1">Endomembrane system</location>
        <topology evidence="1">Multi-pass membrane protein</topology>
    </subcellularLocation>
</comment>
<dbReference type="InterPro" id="IPR006694">
    <property type="entry name" value="Fatty_acid_hydroxylase"/>
</dbReference>
<keyword evidence="6 7" id="KW-0472">Membrane</keyword>
<reference evidence="9" key="2">
    <citation type="submission" date="2017-05" db="UniProtKB">
        <authorList>
            <consortium name="EnsemblMetazoa"/>
        </authorList>
    </citation>
    <scope>IDENTIFICATION</scope>
</reference>
<organism evidence="9">
    <name type="scientific">Amphimedon queenslandica</name>
    <name type="common">Sponge</name>
    <dbReference type="NCBI Taxonomy" id="400682"/>
    <lineage>
        <taxon>Eukaryota</taxon>
        <taxon>Metazoa</taxon>
        <taxon>Porifera</taxon>
        <taxon>Demospongiae</taxon>
        <taxon>Heteroscleromorpha</taxon>
        <taxon>Haplosclerida</taxon>
        <taxon>Niphatidae</taxon>
        <taxon>Amphimedon</taxon>
    </lineage>
</organism>
<proteinExistence type="predicted"/>
<dbReference type="GO" id="GO:0005506">
    <property type="term" value="F:iron ion binding"/>
    <property type="evidence" value="ECO:0007669"/>
    <property type="project" value="InterPro"/>
</dbReference>
<feature type="transmembrane region" description="Helical" evidence="7">
    <location>
        <begin position="353"/>
        <end position="376"/>
    </location>
</feature>
<name>A0A1X7VH63_AMPQE</name>
<evidence type="ECO:0000259" key="8">
    <source>
        <dbReference type="Pfam" id="PF04116"/>
    </source>
</evidence>
<keyword evidence="4" id="KW-0560">Oxidoreductase</keyword>
<evidence type="ECO:0000313" key="10">
    <source>
        <dbReference type="Proteomes" id="UP000007879"/>
    </source>
</evidence>
<protein>
    <recommendedName>
        <fullName evidence="8">Fatty acid hydroxylase domain-containing protein</fullName>
    </recommendedName>
</protein>
<gene>
    <name evidence="9" type="primary">100640784</name>
</gene>
<feature type="transmembrane region" description="Helical" evidence="7">
    <location>
        <begin position="437"/>
        <end position="456"/>
    </location>
</feature>
<dbReference type="STRING" id="400682.A0A1X7VH63"/>
<accession>A0A1X7VH63</accession>
<feature type="transmembrane region" description="Helical" evidence="7">
    <location>
        <begin position="62"/>
        <end position="79"/>
    </location>
</feature>
<evidence type="ECO:0000256" key="1">
    <source>
        <dbReference type="ARBA" id="ARBA00004127"/>
    </source>
</evidence>
<keyword evidence="2 7" id="KW-0812">Transmembrane</keyword>
<dbReference type="GO" id="GO:0005783">
    <property type="term" value="C:endoplasmic reticulum"/>
    <property type="evidence" value="ECO:0007669"/>
    <property type="project" value="TreeGrafter"/>
</dbReference>
<dbReference type="InterPro" id="IPR051689">
    <property type="entry name" value="Sterol_desaturase/TMEM195"/>
</dbReference>
<dbReference type="GO" id="GO:0006643">
    <property type="term" value="P:membrane lipid metabolic process"/>
    <property type="evidence" value="ECO:0007669"/>
    <property type="project" value="TreeGrafter"/>
</dbReference>
<keyword evidence="3 7" id="KW-1133">Transmembrane helix</keyword>
<dbReference type="PANTHER" id="PTHR21624:SF1">
    <property type="entry name" value="ALKYLGLYCEROL MONOOXYGENASE"/>
    <property type="match status" value="1"/>
</dbReference>
<dbReference type="AlphaFoldDB" id="A0A1X7VH63"/>
<dbReference type="GO" id="GO:0008610">
    <property type="term" value="P:lipid biosynthetic process"/>
    <property type="evidence" value="ECO:0007669"/>
    <property type="project" value="InterPro"/>
</dbReference>
<dbReference type="EnsemblMetazoa" id="XM_011411933.2">
    <property type="protein sequence ID" value="XP_011410235.2"/>
    <property type="gene ID" value="LOC100640784"/>
</dbReference>
<evidence type="ECO:0000256" key="7">
    <source>
        <dbReference type="SAM" id="Phobius"/>
    </source>
</evidence>
<dbReference type="GO" id="GO:0016020">
    <property type="term" value="C:membrane"/>
    <property type="evidence" value="ECO:0007669"/>
    <property type="project" value="GOC"/>
</dbReference>
<evidence type="ECO:0000256" key="2">
    <source>
        <dbReference type="ARBA" id="ARBA00022692"/>
    </source>
</evidence>
<dbReference type="eggNOG" id="KOG0872">
    <property type="taxonomic scope" value="Eukaryota"/>
</dbReference>
<evidence type="ECO:0000256" key="5">
    <source>
        <dbReference type="ARBA" id="ARBA00023098"/>
    </source>
</evidence>
<feature type="domain" description="Fatty acid hydroxylase" evidence="8">
    <location>
        <begin position="137"/>
        <end position="268"/>
    </location>
</feature>
<feature type="transmembrane region" description="Helical" evidence="7">
    <location>
        <begin position="21"/>
        <end position="42"/>
    </location>
</feature>
<evidence type="ECO:0000256" key="3">
    <source>
        <dbReference type="ARBA" id="ARBA00022989"/>
    </source>
</evidence>
<keyword evidence="10" id="KW-1185">Reference proteome</keyword>
<evidence type="ECO:0000256" key="4">
    <source>
        <dbReference type="ARBA" id="ARBA00023002"/>
    </source>
</evidence>
<feature type="transmembrane region" description="Helical" evidence="7">
    <location>
        <begin position="134"/>
        <end position="150"/>
    </location>
</feature>